<dbReference type="KEGG" id="ave:Arcve_1572"/>
<keyword evidence="1" id="KW-0472">Membrane</keyword>
<keyword evidence="1" id="KW-0812">Transmembrane</keyword>
<reference evidence="2 3" key="1">
    <citation type="submission" date="2011-03" db="EMBL/GenBank/DDBJ databases">
        <title>The complete genome of Archaeoglobus veneficus SNP6.</title>
        <authorList>
            <consortium name="US DOE Joint Genome Institute (JGI-PGF)"/>
            <person name="Lucas S."/>
            <person name="Copeland A."/>
            <person name="Lapidus A."/>
            <person name="Bruce D."/>
            <person name="Goodwin L."/>
            <person name="Pitluck S."/>
            <person name="Kyrpides N."/>
            <person name="Mavromatis K."/>
            <person name="Pagani I."/>
            <person name="Ivanova N."/>
            <person name="Mikhailova N."/>
            <person name="Lu M."/>
            <person name="Detter J.C."/>
            <person name="Tapia R."/>
            <person name="Han C."/>
            <person name="Land M."/>
            <person name="Hauser L."/>
            <person name="Markowitz V."/>
            <person name="Cheng J.-F."/>
            <person name="Hugenholtz P."/>
            <person name="Woyke T."/>
            <person name="Wu D."/>
            <person name="Spring S."/>
            <person name="Brambilla E."/>
            <person name="Klenk H.-P."/>
            <person name="Eisen J.A."/>
        </authorList>
    </citation>
    <scope>NUCLEOTIDE SEQUENCE [LARGE SCALE GENOMIC DNA]</scope>
    <source>
        <strain>SNP6</strain>
    </source>
</reference>
<dbReference type="RefSeq" id="WP_013684230.1">
    <property type="nucleotide sequence ID" value="NC_015320.1"/>
</dbReference>
<dbReference type="Proteomes" id="UP000008136">
    <property type="component" value="Chromosome"/>
</dbReference>
<keyword evidence="1" id="KW-1133">Transmembrane helix</keyword>
<dbReference type="HOGENOM" id="CLU_2243685_0_0_2"/>
<dbReference type="STRING" id="693661.Arcve_1572"/>
<evidence type="ECO:0000313" key="3">
    <source>
        <dbReference type="Proteomes" id="UP000008136"/>
    </source>
</evidence>
<dbReference type="AlphaFoldDB" id="F2KPP4"/>
<organism evidence="2 3">
    <name type="scientific">Archaeoglobus veneficus (strain DSM 11195 / SNP6)</name>
    <dbReference type="NCBI Taxonomy" id="693661"/>
    <lineage>
        <taxon>Archaea</taxon>
        <taxon>Methanobacteriati</taxon>
        <taxon>Methanobacteriota</taxon>
        <taxon>Archaeoglobi</taxon>
        <taxon>Archaeoglobales</taxon>
        <taxon>Archaeoglobaceae</taxon>
        <taxon>Archaeoglobus</taxon>
    </lineage>
</organism>
<proteinExistence type="predicted"/>
<gene>
    <name evidence="2" type="ordered locus">Arcve_1572</name>
</gene>
<sequence length="104" mass="11116">MSNLRWSEFIRKIEEDEELQNKIKEDPVAAIREVAATIPEPLRRDVWIYRIVVIALGLTVLAVVIGAIVITMVDKTTPDVLVALGSAAVGALAGLLAPSPAGEG</sequence>
<dbReference type="EMBL" id="CP002588">
    <property type="protein sequence ID" value="AEA47572.1"/>
    <property type="molecule type" value="Genomic_DNA"/>
</dbReference>
<dbReference type="GeneID" id="10394696"/>
<feature type="transmembrane region" description="Helical" evidence="1">
    <location>
        <begin position="47"/>
        <end position="73"/>
    </location>
</feature>
<feature type="transmembrane region" description="Helical" evidence="1">
    <location>
        <begin position="80"/>
        <end position="97"/>
    </location>
</feature>
<protein>
    <submittedName>
        <fullName evidence="2">Uncharacterized protein</fullName>
    </submittedName>
</protein>
<evidence type="ECO:0000313" key="2">
    <source>
        <dbReference type="EMBL" id="AEA47572.1"/>
    </source>
</evidence>
<evidence type="ECO:0000256" key="1">
    <source>
        <dbReference type="SAM" id="Phobius"/>
    </source>
</evidence>
<accession>F2KPP4</accession>
<name>F2KPP4_ARCVS</name>
<keyword evidence="3" id="KW-1185">Reference proteome</keyword>